<evidence type="ECO:0000256" key="4">
    <source>
        <dbReference type="ARBA" id="ARBA00022898"/>
    </source>
</evidence>
<evidence type="ECO:0000256" key="3">
    <source>
        <dbReference type="ARBA" id="ARBA00022679"/>
    </source>
</evidence>
<dbReference type="EMBL" id="BMOM01000015">
    <property type="protein sequence ID" value="GGM11673.1"/>
    <property type="molecule type" value="Genomic_DNA"/>
</dbReference>
<comment type="cofactor">
    <cofactor evidence="1 5">
        <name>pyridoxal 5'-phosphate</name>
        <dbReference type="ChEBI" id="CHEBI:597326"/>
    </cofactor>
</comment>
<evidence type="ECO:0000256" key="5">
    <source>
        <dbReference type="RuleBase" id="RU362118"/>
    </source>
</evidence>
<comment type="similarity">
    <text evidence="2 5">Belongs to the trans-sulfuration enzymes family.</text>
</comment>
<evidence type="ECO:0000313" key="7">
    <source>
        <dbReference type="EMBL" id="GGM11673.1"/>
    </source>
</evidence>
<dbReference type="InterPro" id="IPR015421">
    <property type="entry name" value="PyrdxlP-dep_Trfase_major"/>
</dbReference>
<dbReference type="InterPro" id="IPR015422">
    <property type="entry name" value="PyrdxlP-dep_Trfase_small"/>
</dbReference>
<feature type="region of interest" description="Disordered" evidence="6">
    <location>
        <begin position="1"/>
        <end position="31"/>
    </location>
</feature>
<dbReference type="PIRSF" id="PIRSF001434">
    <property type="entry name" value="CGS"/>
    <property type="match status" value="1"/>
</dbReference>
<dbReference type="Proteomes" id="UP000661918">
    <property type="component" value="Unassembled WGS sequence"/>
</dbReference>
<keyword evidence="3" id="KW-0808">Transferase</keyword>
<protein>
    <submittedName>
        <fullName evidence="7">O-acetylhomoserine (Thiol)-lyase/O-acetylserine (Thiol)-lyase</fullName>
    </submittedName>
</protein>
<evidence type="ECO:0000256" key="6">
    <source>
        <dbReference type="SAM" id="MobiDB-lite"/>
    </source>
</evidence>
<accession>A0ABQ2GST4</accession>
<evidence type="ECO:0000256" key="1">
    <source>
        <dbReference type="ARBA" id="ARBA00001933"/>
    </source>
</evidence>
<reference evidence="8" key="1">
    <citation type="journal article" date="2019" name="Int. J. Syst. Evol. Microbiol.">
        <title>The Global Catalogue of Microorganisms (GCM) 10K type strain sequencing project: providing services to taxonomists for standard genome sequencing and annotation.</title>
        <authorList>
            <consortium name="The Broad Institute Genomics Platform"/>
            <consortium name="The Broad Institute Genome Sequencing Center for Infectious Disease"/>
            <person name="Wu L."/>
            <person name="Ma J."/>
        </authorList>
    </citation>
    <scope>NUCLEOTIDE SEQUENCE [LARGE SCALE GENOMIC DNA]</scope>
    <source>
        <strain evidence="8">JCM 15443</strain>
    </source>
</reference>
<keyword evidence="8" id="KW-1185">Reference proteome</keyword>
<dbReference type="InterPro" id="IPR015424">
    <property type="entry name" value="PyrdxlP-dep_Trfase"/>
</dbReference>
<evidence type="ECO:0000256" key="2">
    <source>
        <dbReference type="ARBA" id="ARBA00009077"/>
    </source>
</evidence>
<gene>
    <name evidence="7" type="ORF">GCM10010841_20300</name>
</gene>
<dbReference type="Pfam" id="PF01053">
    <property type="entry name" value="Cys_Met_Meta_PP"/>
    <property type="match status" value="1"/>
</dbReference>
<dbReference type="InterPro" id="IPR000277">
    <property type="entry name" value="Cys/Met-Metab_PyrdxlP-dep_enz"/>
</dbReference>
<dbReference type="Gene3D" id="3.90.1150.10">
    <property type="entry name" value="Aspartate Aminotransferase, domain 1"/>
    <property type="match status" value="1"/>
</dbReference>
<proteinExistence type="inferred from homology"/>
<dbReference type="PANTHER" id="PTHR43797">
    <property type="entry name" value="HOMOCYSTEINE/CYSTEINE SYNTHASE"/>
    <property type="match status" value="1"/>
</dbReference>
<organism evidence="7 8">
    <name type="scientific">Deinococcus aerophilus</name>
    <dbReference type="NCBI Taxonomy" id="522488"/>
    <lineage>
        <taxon>Bacteria</taxon>
        <taxon>Thermotogati</taxon>
        <taxon>Deinococcota</taxon>
        <taxon>Deinococci</taxon>
        <taxon>Deinococcales</taxon>
        <taxon>Deinococcaceae</taxon>
        <taxon>Deinococcus</taxon>
    </lineage>
</organism>
<dbReference type="CDD" id="cd00614">
    <property type="entry name" value="CGS_like"/>
    <property type="match status" value="1"/>
</dbReference>
<dbReference type="Gene3D" id="3.40.640.10">
    <property type="entry name" value="Type I PLP-dependent aspartate aminotransferase-like (Major domain)"/>
    <property type="match status" value="1"/>
</dbReference>
<dbReference type="PANTHER" id="PTHR43797:SF2">
    <property type="entry name" value="HOMOCYSTEINE_CYSTEINE SYNTHASE"/>
    <property type="match status" value="1"/>
</dbReference>
<sequence>MTDDQPQRSPTPGTPHVERGGEDSTGPGSWSYETTAVQSAIPRGLGQTIGIPIHAAAAFQFETLEEAQEEFQNNTGLSYARLQNPTVRALEARVSALEGGAATVAVASGQAATLTAILSVCRAGDHVVSASSLFGGTTGMLSNILPLMGIRATLVENTPQAVRAAMQDNTRLVWAEMISNPAGDIADIEPLAQIAHEHGALLAIDNTCGGVGFLCRPLEHGADIVSQSLTKWAGGHGSVLGGSVTVGTHQELGRLPVFTEGGTNSVLHLRGDAALAWRQRWLGAHQLGMTLAPHSAFLIAQGLETLPLRLSRESESALALARWLQVHPAVGQVSYPGLPEHPFHAQAQRYLRGGFGAVLTFEVPDPAAFLSRLRVLRIAPNLGDVRSLVVHPWTTTHGRVPEAARHAAGVTPQTIRMSVGVEALADLQADIQGALSV</sequence>
<dbReference type="InterPro" id="IPR006235">
    <property type="entry name" value="OAc-hSer/O-AcSer_sulfhydrylase"/>
</dbReference>
<dbReference type="SUPFAM" id="SSF53383">
    <property type="entry name" value="PLP-dependent transferases"/>
    <property type="match status" value="1"/>
</dbReference>
<name>A0ABQ2GST4_9DEIO</name>
<keyword evidence="4 5" id="KW-0663">Pyridoxal phosphate</keyword>
<dbReference type="RefSeq" id="WP_188904071.1">
    <property type="nucleotide sequence ID" value="NZ_BMOM01000015.1"/>
</dbReference>
<comment type="caution">
    <text evidence="7">The sequence shown here is derived from an EMBL/GenBank/DDBJ whole genome shotgun (WGS) entry which is preliminary data.</text>
</comment>
<evidence type="ECO:0000313" key="8">
    <source>
        <dbReference type="Proteomes" id="UP000661918"/>
    </source>
</evidence>